<accession>A0A167KEB5</accession>
<gene>
    <name evidence="1" type="ORF">CALVIDRAFT_539008</name>
</gene>
<sequence>MGCIQMLRSGRRADSRRMREEGSSNPASVLRMVVRACCLRLCLGTGTRREAGSVQSVVERVRQAMCLHDKQERLKNVRERSRVLTRESLVLACHRSFDWPDPPDTSGYQCFHHELDYVPPSSSLVIPDITRRQFASRRQSLSCGSWGSWFGTSFGGE</sequence>
<keyword evidence="2" id="KW-1185">Reference proteome</keyword>
<proteinExistence type="predicted"/>
<protein>
    <submittedName>
        <fullName evidence="1">Uncharacterized protein</fullName>
    </submittedName>
</protein>
<evidence type="ECO:0000313" key="1">
    <source>
        <dbReference type="EMBL" id="KZO94555.1"/>
    </source>
</evidence>
<dbReference type="AlphaFoldDB" id="A0A167KEB5"/>
<name>A0A167KEB5_CALVF</name>
<dbReference type="Proteomes" id="UP000076738">
    <property type="component" value="Unassembled WGS sequence"/>
</dbReference>
<reference evidence="1 2" key="1">
    <citation type="journal article" date="2016" name="Mol. Biol. Evol.">
        <title>Comparative Genomics of Early-Diverging Mushroom-Forming Fungi Provides Insights into the Origins of Lignocellulose Decay Capabilities.</title>
        <authorList>
            <person name="Nagy L.G."/>
            <person name="Riley R."/>
            <person name="Tritt A."/>
            <person name="Adam C."/>
            <person name="Daum C."/>
            <person name="Floudas D."/>
            <person name="Sun H."/>
            <person name="Yadav J.S."/>
            <person name="Pangilinan J."/>
            <person name="Larsson K.H."/>
            <person name="Matsuura K."/>
            <person name="Barry K."/>
            <person name="Labutti K."/>
            <person name="Kuo R."/>
            <person name="Ohm R.A."/>
            <person name="Bhattacharya S.S."/>
            <person name="Shirouzu T."/>
            <person name="Yoshinaga Y."/>
            <person name="Martin F.M."/>
            <person name="Grigoriev I.V."/>
            <person name="Hibbett D.S."/>
        </authorList>
    </citation>
    <scope>NUCLEOTIDE SEQUENCE [LARGE SCALE GENOMIC DNA]</scope>
    <source>
        <strain evidence="1 2">TUFC12733</strain>
    </source>
</reference>
<organism evidence="1 2">
    <name type="scientific">Calocera viscosa (strain TUFC12733)</name>
    <dbReference type="NCBI Taxonomy" id="1330018"/>
    <lineage>
        <taxon>Eukaryota</taxon>
        <taxon>Fungi</taxon>
        <taxon>Dikarya</taxon>
        <taxon>Basidiomycota</taxon>
        <taxon>Agaricomycotina</taxon>
        <taxon>Dacrymycetes</taxon>
        <taxon>Dacrymycetales</taxon>
        <taxon>Dacrymycetaceae</taxon>
        <taxon>Calocera</taxon>
    </lineage>
</organism>
<evidence type="ECO:0000313" key="2">
    <source>
        <dbReference type="Proteomes" id="UP000076738"/>
    </source>
</evidence>
<dbReference type="EMBL" id="KV417294">
    <property type="protein sequence ID" value="KZO94555.1"/>
    <property type="molecule type" value="Genomic_DNA"/>
</dbReference>